<comment type="subcellular location">
    <subcellularLocation>
        <location evidence="1">Secreted</location>
        <location evidence="1">Cell wall</location>
    </subcellularLocation>
</comment>
<evidence type="ECO:0000256" key="4">
    <source>
        <dbReference type="ARBA" id="ARBA00022801"/>
    </source>
</evidence>
<protein>
    <recommendedName>
        <fullName evidence="7">Pectinesterase</fullName>
        <ecNumber evidence="7">3.1.1.11</ecNumber>
    </recommendedName>
</protein>
<reference evidence="9" key="1">
    <citation type="journal article" date="2023" name="Science">
        <title>Elucidation of the pathway for biosynthesis of saponin adjuvants from the soapbark tree.</title>
        <authorList>
            <person name="Reed J."/>
            <person name="Orme A."/>
            <person name="El-Demerdash A."/>
            <person name="Owen C."/>
            <person name="Martin L.B.B."/>
            <person name="Misra R.C."/>
            <person name="Kikuchi S."/>
            <person name="Rejzek M."/>
            <person name="Martin A.C."/>
            <person name="Harkess A."/>
            <person name="Leebens-Mack J."/>
            <person name="Louveau T."/>
            <person name="Stephenson M.J."/>
            <person name="Osbourn A."/>
        </authorList>
    </citation>
    <scope>NUCLEOTIDE SEQUENCE</scope>
    <source>
        <strain evidence="9">S10</strain>
    </source>
</reference>
<name>A0AAD7Q1F4_QUISA</name>
<feature type="active site" evidence="6">
    <location>
        <position position="139"/>
    </location>
</feature>
<organism evidence="9 10">
    <name type="scientific">Quillaja saponaria</name>
    <name type="common">Soap bark tree</name>
    <dbReference type="NCBI Taxonomy" id="32244"/>
    <lineage>
        <taxon>Eukaryota</taxon>
        <taxon>Viridiplantae</taxon>
        <taxon>Streptophyta</taxon>
        <taxon>Embryophyta</taxon>
        <taxon>Tracheophyta</taxon>
        <taxon>Spermatophyta</taxon>
        <taxon>Magnoliopsida</taxon>
        <taxon>eudicotyledons</taxon>
        <taxon>Gunneridae</taxon>
        <taxon>Pentapetalae</taxon>
        <taxon>rosids</taxon>
        <taxon>fabids</taxon>
        <taxon>Fabales</taxon>
        <taxon>Quillajaceae</taxon>
        <taxon>Quillaja</taxon>
    </lineage>
</organism>
<evidence type="ECO:0000256" key="1">
    <source>
        <dbReference type="ARBA" id="ARBA00004191"/>
    </source>
</evidence>
<evidence type="ECO:0000259" key="8">
    <source>
        <dbReference type="Pfam" id="PF01095"/>
    </source>
</evidence>
<evidence type="ECO:0000313" key="9">
    <source>
        <dbReference type="EMBL" id="KAJ7973064.1"/>
    </source>
</evidence>
<dbReference type="EMBL" id="JARAOO010000004">
    <property type="protein sequence ID" value="KAJ7973064.1"/>
    <property type="molecule type" value="Genomic_DNA"/>
</dbReference>
<dbReference type="InterPro" id="IPR033131">
    <property type="entry name" value="Pectinesterase_Asp_AS"/>
</dbReference>
<gene>
    <name evidence="9" type="ORF">O6P43_010864</name>
</gene>
<accession>A0AAD7Q1F4</accession>
<dbReference type="SUPFAM" id="SSF51126">
    <property type="entry name" value="Pectin lyase-like"/>
    <property type="match status" value="1"/>
</dbReference>
<dbReference type="Proteomes" id="UP001163823">
    <property type="component" value="Chromosome 4"/>
</dbReference>
<comment type="catalytic activity">
    <reaction evidence="7">
        <text>[(1-&gt;4)-alpha-D-galacturonosyl methyl ester](n) + n H2O = [(1-&gt;4)-alpha-D-galacturonosyl](n) + n methanol + n H(+)</text>
        <dbReference type="Rhea" id="RHEA:22380"/>
        <dbReference type="Rhea" id="RHEA-COMP:14570"/>
        <dbReference type="Rhea" id="RHEA-COMP:14573"/>
        <dbReference type="ChEBI" id="CHEBI:15377"/>
        <dbReference type="ChEBI" id="CHEBI:15378"/>
        <dbReference type="ChEBI" id="CHEBI:17790"/>
        <dbReference type="ChEBI" id="CHEBI:140522"/>
        <dbReference type="ChEBI" id="CHEBI:140523"/>
        <dbReference type="EC" id="3.1.1.11"/>
    </reaction>
</comment>
<dbReference type="PROSITE" id="PS00503">
    <property type="entry name" value="PECTINESTERASE_2"/>
    <property type="match status" value="1"/>
</dbReference>
<comment type="pathway">
    <text evidence="2 7">Glycan metabolism; pectin degradation; 2-dehydro-3-deoxy-D-gluconate from pectin: step 1/5.</text>
</comment>
<proteinExistence type="predicted"/>
<keyword evidence="10" id="KW-1185">Reference proteome</keyword>
<feature type="domain" description="Pectinesterase catalytic" evidence="8">
    <location>
        <begin position="3"/>
        <end position="286"/>
    </location>
</feature>
<dbReference type="InterPro" id="IPR011050">
    <property type="entry name" value="Pectin_lyase_fold/virulence"/>
</dbReference>
<keyword evidence="3" id="KW-0134">Cell wall</keyword>
<evidence type="ECO:0000313" key="10">
    <source>
        <dbReference type="Proteomes" id="UP001163823"/>
    </source>
</evidence>
<dbReference type="InterPro" id="IPR012334">
    <property type="entry name" value="Pectin_lyas_fold"/>
</dbReference>
<dbReference type="GO" id="GO:0030599">
    <property type="term" value="F:pectinesterase activity"/>
    <property type="evidence" value="ECO:0007669"/>
    <property type="project" value="UniProtKB-UniRule"/>
</dbReference>
<keyword evidence="3" id="KW-0964">Secreted</keyword>
<dbReference type="AlphaFoldDB" id="A0AAD7Q1F4"/>
<dbReference type="GO" id="GO:0042545">
    <property type="term" value="P:cell wall modification"/>
    <property type="evidence" value="ECO:0007669"/>
    <property type="project" value="UniProtKB-UniRule"/>
</dbReference>
<dbReference type="InterPro" id="IPR000070">
    <property type="entry name" value="Pectinesterase_cat"/>
</dbReference>
<dbReference type="EC" id="3.1.1.11" evidence="7"/>
<sequence>MGVVEALCSYLKNYRGRYIIYVKAGIYHEIVLVDKTMTNVFMYGDGPARTVVTGRECFFPRKPRHGRPPLSLLLEMDSWLRIWHSRTQLVHKDTKQWHLRVQSDMSAFLNCRISGYQDTLYYQRYTQFYRDCEISGTIDFIFGTGTALIQNSKIIERKPLPNQFNTVTADGTEFPNLATGLVIQNCEIIPEPQLFPQRLTVKSYLGRPWKQSSTTVVMESCISDVIQPVGWTPWDNTNFGLDRSYLADYNNRGPGAATNGRVRWKGFRVINANEAARFTAGTFISGRLWLGGLGVPHYLGLNNH</sequence>
<dbReference type="Pfam" id="PF01095">
    <property type="entry name" value="Pectinesterase"/>
    <property type="match status" value="1"/>
</dbReference>
<dbReference type="Gene3D" id="2.160.20.10">
    <property type="entry name" value="Single-stranded right-handed beta-helix, Pectin lyase-like"/>
    <property type="match status" value="1"/>
</dbReference>
<comment type="caution">
    <text evidence="9">The sequence shown here is derived from an EMBL/GenBank/DDBJ whole genome shotgun (WGS) entry which is preliminary data.</text>
</comment>
<evidence type="ECO:0000256" key="6">
    <source>
        <dbReference type="PROSITE-ProRule" id="PRU10040"/>
    </source>
</evidence>
<dbReference type="PANTHER" id="PTHR31707">
    <property type="entry name" value="PECTINESTERASE"/>
    <property type="match status" value="1"/>
</dbReference>
<evidence type="ECO:0000256" key="5">
    <source>
        <dbReference type="ARBA" id="ARBA00023085"/>
    </source>
</evidence>
<evidence type="ECO:0000256" key="3">
    <source>
        <dbReference type="ARBA" id="ARBA00022512"/>
    </source>
</evidence>
<evidence type="ECO:0000256" key="2">
    <source>
        <dbReference type="ARBA" id="ARBA00005184"/>
    </source>
</evidence>
<dbReference type="KEGG" id="qsa:O6P43_010864"/>
<dbReference type="GO" id="GO:0045490">
    <property type="term" value="P:pectin catabolic process"/>
    <property type="evidence" value="ECO:0007669"/>
    <property type="project" value="UniProtKB-UniRule"/>
</dbReference>
<keyword evidence="5 7" id="KW-0063">Aspartyl esterase</keyword>
<evidence type="ECO:0000256" key="7">
    <source>
        <dbReference type="RuleBase" id="RU000589"/>
    </source>
</evidence>
<keyword evidence="4 7" id="KW-0378">Hydrolase</keyword>